<comment type="caution">
    <text evidence="3">The sequence shown here is derived from an EMBL/GenBank/DDBJ whole genome shotgun (WGS) entry which is preliminary data.</text>
</comment>
<dbReference type="OrthoDB" id="446074at2759"/>
<dbReference type="Pfam" id="PF04824">
    <property type="entry name" value="Rad21_Rec8"/>
    <property type="match status" value="1"/>
</dbReference>
<organism evidence="3 4">
    <name type="scientific">Rhizopus oryzae</name>
    <name type="common">Mucormycosis agent</name>
    <name type="synonym">Rhizopus arrhizus var. delemar</name>
    <dbReference type="NCBI Taxonomy" id="64495"/>
    <lineage>
        <taxon>Eukaryota</taxon>
        <taxon>Fungi</taxon>
        <taxon>Fungi incertae sedis</taxon>
        <taxon>Mucoromycota</taxon>
        <taxon>Mucoromycotina</taxon>
        <taxon>Mucoromycetes</taxon>
        <taxon>Mucorales</taxon>
        <taxon>Mucorineae</taxon>
        <taxon>Rhizopodaceae</taxon>
        <taxon>Rhizopus</taxon>
    </lineage>
</organism>
<keyword evidence="4" id="KW-1185">Reference proteome</keyword>
<evidence type="ECO:0000313" key="3">
    <source>
        <dbReference type="EMBL" id="KAG1303034.1"/>
    </source>
</evidence>
<feature type="compositionally biased region" description="Low complexity" evidence="1">
    <location>
        <begin position="581"/>
        <end position="592"/>
    </location>
</feature>
<proteinExistence type="predicted"/>
<dbReference type="InterPro" id="IPR050242">
    <property type="entry name" value="JAMM_MPN+_peptidase_M67A"/>
</dbReference>
<protein>
    <recommendedName>
        <fullName evidence="2">MPN domain-containing protein</fullName>
    </recommendedName>
</protein>
<sequence length="724" mass="82642">MLIGYWESIPSNNPYISTKTVAQIKSISFLTRSDKRKDRVEIAPENLHLAAIQAEELGKKMNRPMMVIGWYHSHPHITVFPSHIDVRTQLSQQLMDDRFFGLIVSCFDTASDNSEKIQITCFQSKKEIPEKLSVPLLIQPESRIPEDIRELYLHLPGHIYEEYKKEYKMSTERIHYDLRTKQSDLPNKITQSYNAMVYGQLVTNLMDNIILPATHLLENKSIALDKEIKELQQYKDQLLSNPDTKDTNNKDSIHLYNKIRIGFFDTNHLKSIDMDKPIASFITLPEKDSLFEYQSPQGPFSDLLDIGPVNANELDQEPCSVLNRNPSPSLINLSELESFNPDLLYLNPIQDITRQQTEEPFMMDGVNFDIDIDTAYDPNVLIDSYPNLLNAASVPRAVPDNLSQHSFSSSTTSSFARRLSGSGETPYSVTGQVPSLIPEEDEYHSVTTDVLDVLVPETENLVEFSPRRTGKRRRIQRMIVANVQATMITTSDYTAENIVISHAVVEETRPTKRERLNYWRDLIRTPTLSITAPSMFTEQGRSGHLFNPKRRHAMSNPKWIERPRRGISNSTSASFGSYPPSITGGSTIRSTSDLTTPELQPLDFGEANEMHGDIRVSNHEVFNHTGSSNLFYIDPDMGYDYLLVDHLEAIDINKSDSDQEMLFLEEMRLFLTEDSNKIQLDDVLQLKDSTLIAQSFYYILELASKNIIRPLQTEPYGSIDIQFV</sequence>
<dbReference type="PANTHER" id="PTHR10410">
    <property type="entry name" value="EUKARYOTIC TRANSLATION INITIATION FACTOR 3 -RELATED"/>
    <property type="match status" value="1"/>
</dbReference>
<dbReference type="Gene3D" id="3.40.140.10">
    <property type="entry name" value="Cytidine Deaminase, domain 2"/>
    <property type="match status" value="1"/>
</dbReference>
<name>A0A9P6X1G6_RHIOR</name>
<dbReference type="Proteomes" id="UP000716291">
    <property type="component" value="Unassembled WGS sequence"/>
</dbReference>
<reference evidence="3" key="1">
    <citation type="journal article" date="2020" name="Microb. Genom.">
        <title>Genetic diversity of clinical and environmental Mucorales isolates obtained from an investigation of mucormycosis cases among solid organ transplant recipients.</title>
        <authorList>
            <person name="Nguyen M.H."/>
            <person name="Kaul D."/>
            <person name="Muto C."/>
            <person name="Cheng S.J."/>
            <person name="Richter R.A."/>
            <person name="Bruno V.M."/>
            <person name="Liu G."/>
            <person name="Beyhan S."/>
            <person name="Sundermann A.J."/>
            <person name="Mounaud S."/>
            <person name="Pasculle A.W."/>
            <person name="Nierman W.C."/>
            <person name="Driscoll E."/>
            <person name="Cumbie R."/>
            <person name="Clancy C.J."/>
            <person name="Dupont C.L."/>
        </authorList>
    </citation>
    <scope>NUCLEOTIDE SEQUENCE</scope>
    <source>
        <strain evidence="3">GL11</strain>
    </source>
</reference>
<dbReference type="EMBL" id="JAANQT010002156">
    <property type="protein sequence ID" value="KAG1303034.1"/>
    <property type="molecule type" value="Genomic_DNA"/>
</dbReference>
<dbReference type="SUPFAM" id="SSF102712">
    <property type="entry name" value="JAB1/MPN domain"/>
    <property type="match status" value="1"/>
</dbReference>
<evidence type="ECO:0000259" key="2">
    <source>
        <dbReference type="PROSITE" id="PS50249"/>
    </source>
</evidence>
<evidence type="ECO:0000313" key="4">
    <source>
        <dbReference type="Proteomes" id="UP000716291"/>
    </source>
</evidence>
<dbReference type="InterPro" id="IPR000555">
    <property type="entry name" value="JAMM/MPN+_dom"/>
</dbReference>
<dbReference type="PROSITE" id="PS50249">
    <property type="entry name" value="MPN"/>
    <property type="match status" value="1"/>
</dbReference>
<gene>
    <name evidence="3" type="ORF">G6F64_010422</name>
</gene>
<accession>A0A9P6X1G6</accession>
<dbReference type="InterPro" id="IPR037518">
    <property type="entry name" value="MPN"/>
</dbReference>
<dbReference type="Pfam" id="PF01398">
    <property type="entry name" value="JAB"/>
    <property type="match status" value="1"/>
</dbReference>
<dbReference type="AlphaFoldDB" id="A0A9P6X1G6"/>
<dbReference type="GO" id="GO:0008237">
    <property type="term" value="F:metallopeptidase activity"/>
    <property type="evidence" value="ECO:0007669"/>
    <property type="project" value="InterPro"/>
</dbReference>
<dbReference type="InterPro" id="IPR006909">
    <property type="entry name" value="Rad21/Rec8_C_eu"/>
</dbReference>
<feature type="domain" description="MPN" evidence="2">
    <location>
        <begin position="1"/>
        <end position="128"/>
    </location>
</feature>
<evidence type="ECO:0000256" key="1">
    <source>
        <dbReference type="SAM" id="MobiDB-lite"/>
    </source>
</evidence>
<feature type="region of interest" description="Disordered" evidence="1">
    <location>
        <begin position="562"/>
        <end position="593"/>
    </location>
</feature>